<evidence type="ECO:0000313" key="2">
    <source>
        <dbReference type="EMBL" id="ORZ22125.1"/>
    </source>
</evidence>
<proteinExistence type="predicted"/>
<dbReference type="EMBL" id="MCGE01000004">
    <property type="protein sequence ID" value="ORZ22125.1"/>
    <property type="molecule type" value="Genomic_DNA"/>
</dbReference>
<evidence type="ECO:0000256" key="1">
    <source>
        <dbReference type="SAM" id="MobiDB-lite"/>
    </source>
</evidence>
<evidence type="ECO:0000313" key="3">
    <source>
        <dbReference type="Proteomes" id="UP000193560"/>
    </source>
</evidence>
<dbReference type="STRING" id="90262.A0A1X2ITK8"/>
<accession>A0A1X2ITK8</accession>
<feature type="region of interest" description="Disordered" evidence="1">
    <location>
        <begin position="271"/>
        <end position="307"/>
    </location>
</feature>
<keyword evidence="3" id="KW-1185">Reference proteome</keyword>
<dbReference type="AlphaFoldDB" id="A0A1X2ITK8"/>
<reference evidence="2 3" key="1">
    <citation type="submission" date="2016-07" db="EMBL/GenBank/DDBJ databases">
        <title>Pervasive Adenine N6-methylation of Active Genes in Fungi.</title>
        <authorList>
            <consortium name="DOE Joint Genome Institute"/>
            <person name="Mondo S.J."/>
            <person name="Dannebaum R.O."/>
            <person name="Kuo R.C."/>
            <person name="Labutti K."/>
            <person name="Haridas S."/>
            <person name="Kuo A."/>
            <person name="Salamov A."/>
            <person name="Ahrendt S.R."/>
            <person name="Lipzen A."/>
            <person name="Sullivan W."/>
            <person name="Andreopoulos W.B."/>
            <person name="Clum A."/>
            <person name="Lindquist E."/>
            <person name="Daum C."/>
            <person name="Ramamoorthy G.K."/>
            <person name="Gryganskyi A."/>
            <person name="Culley D."/>
            <person name="Magnuson J.K."/>
            <person name="James T.Y."/>
            <person name="O'Malley M.A."/>
            <person name="Stajich J.E."/>
            <person name="Spatafora J.W."/>
            <person name="Visel A."/>
            <person name="Grigoriev I.V."/>
        </authorList>
    </citation>
    <scope>NUCLEOTIDE SEQUENCE [LARGE SCALE GENOMIC DNA]</scope>
    <source>
        <strain evidence="2 3">NRRL 1336</strain>
    </source>
</reference>
<gene>
    <name evidence="2" type="ORF">BCR42DRAFT_405544</name>
</gene>
<dbReference type="OrthoDB" id="2265055at2759"/>
<sequence length="307" mass="35373">MRKEEQLHERIIRGISSYKHKYVLIEDIDIRNRIRATVDVIFHHAVFVSALTHSSGNHKRSLAAMMVRLLTRLDSAFTSYCREITYTLADHIKAFLEFTGYRLLSQHPTAPLHERDFLVFPATTTAASLDDDDRRRRRQQQRICISSTSRSSSSSSALLLTLHNIAACFDLMGAAFVWKILGETHVEFAVQRTCELLTDDRHVLGLVKKSLLVDLLDNWLTVKRGLVAGELCRFVRAEIEACGSQQQQQQQQGGDGRTPFLLNHQRQPTDYPPFYQHRHHHQLHQPEQDHEAHVPRPSSIHTRYQLS</sequence>
<protein>
    <submittedName>
        <fullName evidence="2">Uncharacterized protein</fullName>
    </submittedName>
</protein>
<dbReference type="Proteomes" id="UP000193560">
    <property type="component" value="Unassembled WGS sequence"/>
</dbReference>
<comment type="caution">
    <text evidence="2">The sequence shown here is derived from an EMBL/GenBank/DDBJ whole genome shotgun (WGS) entry which is preliminary data.</text>
</comment>
<feature type="compositionally biased region" description="Basic and acidic residues" evidence="1">
    <location>
        <begin position="284"/>
        <end position="294"/>
    </location>
</feature>
<name>A0A1X2ITK8_9FUNG</name>
<organism evidence="2 3">
    <name type="scientific">Absidia repens</name>
    <dbReference type="NCBI Taxonomy" id="90262"/>
    <lineage>
        <taxon>Eukaryota</taxon>
        <taxon>Fungi</taxon>
        <taxon>Fungi incertae sedis</taxon>
        <taxon>Mucoromycota</taxon>
        <taxon>Mucoromycotina</taxon>
        <taxon>Mucoromycetes</taxon>
        <taxon>Mucorales</taxon>
        <taxon>Cunninghamellaceae</taxon>
        <taxon>Absidia</taxon>
    </lineage>
</organism>